<organism evidence="1 2">
    <name type="scientific">Patellaria atrata CBS 101060</name>
    <dbReference type="NCBI Taxonomy" id="1346257"/>
    <lineage>
        <taxon>Eukaryota</taxon>
        <taxon>Fungi</taxon>
        <taxon>Dikarya</taxon>
        <taxon>Ascomycota</taxon>
        <taxon>Pezizomycotina</taxon>
        <taxon>Dothideomycetes</taxon>
        <taxon>Dothideomycetes incertae sedis</taxon>
        <taxon>Patellariales</taxon>
        <taxon>Patellariaceae</taxon>
        <taxon>Patellaria</taxon>
    </lineage>
</organism>
<accession>A0A9P4VR78</accession>
<dbReference type="AlphaFoldDB" id="A0A9P4VR78"/>
<evidence type="ECO:0000313" key="2">
    <source>
        <dbReference type="Proteomes" id="UP000799429"/>
    </source>
</evidence>
<proteinExistence type="predicted"/>
<keyword evidence="2" id="KW-1185">Reference proteome</keyword>
<dbReference type="EMBL" id="MU006100">
    <property type="protein sequence ID" value="KAF2837269.1"/>
    <property type="molecule type" value="Genomic_DNA"/>
</dbReference>
<comment type="caution">
    <text evidence="1">The sequence shown here is derived from an EMBL/GenBank/DDBJ whole genome shotgun (WGS) entry which is preliminary data.</text>
</comment>
<gene>
    <name evidence="1" type="ORF">M501DRAFT_1039125</name>
</gene>
<sequence length="172" mass="19687">MVPPDIVSTNSEPHFTGRMYVDSPKSTTASASLISHANSCDEIYAYNLPHVGLITVDKGHSVCRYNTNPEESYRPYLSAKVDFFDQVRATYSAKLNDEARRGMDTKLLRLCKRVRSEALELVYKRPLDLICSPRGGPAWFHDHPTQLKLLQNVVLHYRSWPKRYPKGTKNFD</sequence>
<protein>
    <submittedName>
        <fullName evidence="1">Uncharacterized protein</fullName>
    </submittedName>
</protein>
<dbReference type="OrthoDB" id="3913421at2759"/>
<name>A0A9P4VR78_9PEZI</name>
<evidence type="ECO:0000313" key="1">
    <source>
        <dbReference type="EMBL" id="KAF2837269.1"/>
    </source>
</evidence>
<reference evidence="1" key="1">
    <citation type="journal article" date="2020" name="Stud. Mycol.">
        <title>101 Dothideomycetes genomes: a test case for predicting lifestyles and emergence of pathogens.</title>
        <authorList>
            <person name="Haridas S."/>
            <person name="Albert R."/>
            <person name="Binder M."/>
            <person name="Bloem J."/>
            <person name="Labutti K."/>
            <person name="Salamov A."/>
            <person name="Andreopoulos B."/>
            <person name="Baker S."/>
            <person name="Barry K."/>
            <person name="Bills G."/>
            <person name="Bluhm B."/>
            <person name="Cannon C."/>
            <person name="Castanera R."/>
            <person name="Culley D."/>
            <person name="Daum C."/>
            <person name="Ezra D."/>
            <person name="Gonzalez J."/>
            <person name="Henrissat B."/>
            <person name="Kuo A."/>
            <person name="Liang C."/>
            <person name="Lipzen A."/>
            <person name="Lutzoni F."/>
            <person name="Magnuson J."/>
            <person name="Mondo S."/>
            <person name="Nolan M."/>
            <person name="Ohm R."/>
            <person name="Pangilinan J."/>
            <person name="Park H.-J."/>
            <person name="Ramirez L."/>
            <person name="Alfaro M."/>
            <person name="Sun H."/>
            <person name="Tritt A."/>
            <person name="Yoshinaga Y."/>
            <person name="Zwiers L.-H."/>
            <person name="Turgeon B."/>
            <person name="Goodwin S."/>
            <person name="Spatafora J."/>
            <person name="Crous P."/>
            <person name="Grigoriev I."/>
        </authorList>
    </citation>
    <scope>NUCLEOTIDE SEQUENCE</scope>
    <source>
        <strain evidence="1">CBS 101060</strain>
    </source>
</reference>
<dbReference type="Proteomes" id="UP000799429">
    <property type="component" value="Unassembled WGS sequence"/>
</dbReference>